<dbReference type="GO" id="GO:0003677">
    <property type="term" value="F:DNA binding"/>
    <property type="evidence" value="ECO:0007669"/>
    <property type="project" value="InterPro"/>
</dbReference>
<feature type="domain" description="Transposase IS4-like" evidence="1">
    <location>
        <begin position="116"/>
        <end position="275"/>
    </location>
</feature>
<dbReference type="EMBL" id="CADCVA010000310">
    <property type="protein sequence ID" value="CAA9434281.1"/>
    <property type="molecule type" value="Genomic_DNA"/>
</dbReference>
<dbReference type="GO" id="GO:0004803">
    <property type="term" value="F:transposase activity"/>
    <property type="evidence" value="ECO:0007669"/>
    <property type="project" value="InterPro"/>
</dbReference>
<organism evidence="2">
    <name type="scientific">uncultured Rubrobacteraceae bacterium</name>
    <dbReference type="NCBI Taxonomy" id="349277"/>
    <lineage>
        <taxon>Bacteria</taxon>
        <taxon>Bacillati</taxon>
        <taxon>Actinomycetota</taxon>
        <taxon>Rubrobacteria</taxon>
        <taxon>Rubrobacterales</taxon>
        <taxon>Rubrobacteraceae</taxon>
        <taxon>environmental samples</taxon>
    </lineage>
</organism>
<evidence type="ECO:0000259" key="1">
    <source>
        <dbReference type="Pfam" id="PF01609"/>
    </source>
</evidence>
<name>A0A6J4Q9J3_9ACTN</name>
<gene>
    <name evidence="2" type="ORF">AVDCRST_MAG82-2347</name>
</gene>
<proteinExistence type="predicted"/>
<reference evidence="2" key="1">
    <citation type="submission" date="2020-02" db="EMBL/GenBank/DDBJ databases">
        <authorList>
            <person name="Meier V. D."/>
        </authorList>
    </citation>
    <scope>NUCLEOTIDE SEQUENCE</scope>
    <source>
        <strain evidence="2">AVDCRST_MAG82</strain>
    </source>
</reference>
<accession>A0A6J4Q9J3</accession>
<dbReference type="GO" id="GO:0006313">
    <property type="term" value="P:DNA transposition"/>
    <property type="evidence" value="ECO:0007669"/>
    <property type="project" value="InterPro"/>
</dbReference>
<protein>
    <submittedName>
        <fullName evidence="2">Mobile element protein</fullName>
    </submittedName>
</protein>
<dbReference type="InterPro" id="IPR002559">
    <property type="entry name" value="Transposase_11"/>
</dbReference>
<evidence type="ECO:0000313" key="2">
    <source>
        <dbReference type="EMBL" id="CAA9434281.1"/>
    </source>
</evidence>
<sequence>MAHPQHTSTLASLEGAITVLFCLVDDAYALLNPRWRSHESLKKLSDSEVLTLALFQQLRGTESERSFLRDAGRFFAHLFPGVAGMHPSSFHRRVRKLRRFLEPLRREILPELVGEPETLIADSTLLEVLHPRQVAQSEGFAGAAWVRWGSFAAYGVKLHLLCATNRVPISYEMTPANVADVLLVRELLAEADLEEGAVARRLLGDLAYRSSALGEELARRGVLLATEKADRRPPIRQQVEVCFAILKGVFGMDGTLAKTLTGLVTRIAAKVAAYTYGLYVNRLLGRPQGRIKELWA</sequence>
<dbReference type="AlphaFoldDB" id="A0A6J4Q9J3"/>
<dbReference type="Pfam" id="PF01609">
    <property type="entry name" value="DDE_Tnp_1"/>
    <property type="match status" value="1"/>
</dbReference>